<dbReference type="GO" id="GO:0009055">
    <property type="term" value="F:electron transfer activity"/>
    <property type="evidence" value="ECO:0007669"/>
    <property type="project" value="InterPro"/>
</dbReference>
<evidence type="ECO:0000256" key="6">
    <source>
        <dbReference type="ARBA" id="ARBA00022617"/>
    </source>
</evidence>
<keyword evidence="8" id="KW-0479">Metal-binding</keyword>
<evidence type="ECO:0000256" key="4">
    <source>
        <dbReference type="ARBA" id="ARBA00022448"/>
    </source>
</evidence>
<dbReference type="SUPFAM" id="SSF81342">
    <property type="entry name" value="Transmembrane di-heme cytochromes"/>
    <property type="match status" value="1"/>
</dbReference>
<feature type="transmembrane region" description="Helical" evidence="14">
    <location>
        <begin position="219"/>
        <end position="238"/>
    </location>
</feature>
<keyword evidence="12 14" id="KW-0472">Membrane</keyword>
<dbReference type="InterPro" id="IPR006471">
    <property type="entry name" value="Formate_DH_gsu"/>
</dbReference>
<keyword evidence="4" id="KW-0813">Transport</keyword>
<keyword evidence="10 14" id="KW-1133">Transmembrane helix</keyword>
<dbReference type="PANTHER" id="PTHR30074:SF6">
    <property type="entry name" value="FORMATE DEHYDROGENASE GAMMA SUBUNIT"/>
    <property type="match status" value="1"/>
</dbReference>
<feature type="transmembrane region" description="Helical" evidence="14">
    <location>
        <begin position="271"/>
        <end position="292"/>
    </location>
</feature>
<evidence type="ECO:0000256" key="12">
    <source>
        <dbReference type="ARBA" id="ARBA00023136"/>
    </source>
</evidence>
<evidence type="ECO:0000313" key="17">
    <source>
        <dbReference type="EMBL" id="SFR50202.1"/>
    </source>
</evidence>
<dbReference type="GO" id="GO:0009326">
    <property type="term" value="C:formate dehydrogenase complex"/>
    <property type="evidence" value="ECO:0007669"/>
    <property type="project" value="InterPro"/>
</dbReference>
<evidence type="ECO:0000259" key="16">
    <source>
        <dbReference type="Pfam" id="PF01292"/>
    </source>
</evidence>
<dbReference type="Gene3D" id="1.20.950.20">
    <property type="entry name" value="Transmembrane di-heme cytochromes, Chain C"/>
    <property type="match status" value="1"/>
</dbReference>
<dbReference type="RefSeq" id="WP_091990120.1">
    <property type="nucleotide sequence ID" value="NZ_FOYV01000001.1"/>
</dbReference>
<dbReference type="STRING" id="375760.SAMN04488073_2424"/>
<feature type="transmembrane region" description="Helical" evidence="14">
    <location>
        <begin position="124"/>
        <end position="145"/>
    </location>
</feature>
<keyword evidence="7 14" id="KW-0812">Transmembrane</keyword>
<keyword evidence="15" id="KW-0732">Signal</keyword>
<dbReference type="Pfam" id="PF01292">
    <property type="entry name" value="Ni_hydr_CYTB"/>
    <property type="match status" value="1"/>
</dbReference>
<comment type="similarity">
    <text evidence="3">Belongs to the formate dehydrogenase gamma subunit family.</text>
</comment>
<dbReference type="PANTHER" id="PTHR30074">
    <property type="entry name" value="FORMATE DEHYDROGENASE, NITRATE-INDUCIBLE, CYTOCHROME B556 FDN SUBUNIT"/>
    <property type="match status" value="1"/>
</dbReference>
<dbReference type="GO" id="GO:0015944">
    <property type="term" value="P:formate oxidation"/>
    <property type="evidence" value="ECO:0007669"/>
    <property type="project" value="TreeGrafter"/>
</dbReference>
<feature type="domain" description="Cytochrome b561 bacterial/Ni-hydrogenase" evidence="16">
    <location>
        <begin position="162"/>
        <end position="360"/>
    </location>
</feature>
<proteinExistence type="inferred from homology"/>
<evidence type="ECO:0000256" key="11">
    <source>
        <dbReference type="ARBA" id="ARBA00023004"/>
    </source>
</evidence>
<evidence type="ECO:0000256" key="8">
    <source>
        <dbReference type="ARBA" id="ARBA00022723"/>
    </source>
</evidence>
<dbReference type="EMBL" id="FOYV01000001">
    <property type="protein sequence ID" value="SFR50202.1"/>
    <property type="molecule type" value="Genomic_DNA"/>
</dbReference>
<feature type="signal peptide" evidence="15">
    <location>
        <begin position="1"/>
        <end position="23"/>
    </location>
</feature>
<dbReference type="InterPro" id="IPR016174">
    <property type="entry name" value="Di-haem_cyt_TM"/>
</dbReference>
<evidence type="ECO:0000256" key="9">
    <source>
        <dbReference type="ARBA" id="ARBA00022982"/>
    </source>
</evidence>
<name>A0A1I6H723_9GAMM</name>
<keyword evidence="9" id="KW-0249">Electron transport</keyword>
<dbReference type="InterPro" id="IPR051817">
    <property type="entry name" value="FDH_cytochrome_b556_subunit"/>
</dbReference>
<dbReference type="GO" id="GO:0009061">
    <property type="term" value="P:anaerobic respiration"/>
    <property type="evidence" value="ECO:0007669"/>
    <property type="project" value="TreeGrafter"/>
</dbReference>
<evidence type="ECO:0000256" key="5">
    <source>
        <dbReference type="ARBA" id="ARBA00022475"/>
    </source>
</evidence>
<dbReference type="Proteomes" id="UP000199290">
    <property type="component" value="Unassembled WGS sequence"/>
</dbReference>
<accession>A0A1I6H723</accession>
<evidence type="ECO:0000256" key="3">
    <source>
        <dbReference type="ARBA" id="ARBA00010747"/>
    </source>
</evidence>
<dbReference type="OrthoDB" id="9790598at2"/>
<keyword evidence="18" id="KW-1185">Reference proteome</keyword>
<keyword evidence="6" id="KW-0349">Heme</keyword>
<sequence length="391" mass="42643">MNKKLLGVVGLLLATLMLNPVWAQDIPEPERSATGGAQTLEDILRRQKQLEVDDSFRSQNLGNPENAPPISAPLGTRGGVSDSENWRAIRYNEIDPSTQVRGPAADVLIQDGGMPWYKLREGPVITYGGSALLAIIALLVVFYFVRGRIMIDGGPAGTTIERFKAIERFGHWLLAGSFIALALTGLLTLMGRSFLIPVIGKDAFATIAAGSKWLHNNVAWAFMIGLVLTFVMWVSHNIPNKLDWQWLKAGGGIIGSGHHPSAKKFNAGQKIVFWTVMILGFSVSLSGLSLLFPFQMPMFADTFGVINSILGTSFPTDLAPHEEMQYANIWHSIVAFIMMMAIIAHIYIGSVGMEGAFDAMGNGQVDLEWARQHHDLWVAEVEAKQGKGGSS</sequence>
<feature type="transmembrane region" description="Helical" evidence="14">
    <location>
        <begin position="329"/>
        <end position="348"/>
    </location>
</feature>
<organism evidence="17 18">
    <name type="scientific">Marinobacter gudaonensis</name>
    <dbReference type="NCBI Taxonomy" id="375760"/>
    <lineage>
        <taxon>Bacteria</taxon>
        <taxon>Pseudomonadati</taxon>
        <taxon>Pseudomonadota</taxon>
        <taxon>Gammaproteobacteria</taxon>
        <taxon>Pseudomonadales</taxon>
        <taxon>Marinobacteraceae</taxon>
        <taxon>Marinobacter</taxon>
    </lineage>
</organism>
<keyword evidence="5" id="KW-1003">Cell membrane</keyword>
<feature type="chain" id="PRO_5011567523" evidence="15">
    <location>
        <begin position="24"/>
        <end position="391"/>
    </location>
</feature>
<evidence type="ECO:0000256" key="7">
    <source>
        <dbReference type="ARBA" id="ARBA00022692"/>
    </source>
</evidence>
<dbReference type="GO" id="GO:0008863">
    <property type="term" value="F:formate dehydrogenase (NAD+) activity"/>
    <property type="evidence" value="ECO:0007669"/>
    <property type="project" value="InterPro"/>
</dbReference>
<dbReference type="InterPro" id="IPR011577">
    <property type="entry name" value="Cyt_b561_bac/Ni-Hgenase"/>
</dbReference>
<keyword evidence="11" id="KW-0408">Iron</keyword>
<evidence type="ECO:0000256" key="2">
    <source>
        <dbReference type="ARBA" id="ARBA00004651"/>
    </source>
</evidence>
<comment type="subcellular location">
    <subcellularLocation>
        <location evidence="2">Cell membrane</location>
        <topology evidence="2">Multi-pass membrane protein</topology>
    </subcellularLocation>
</comment>
<evidence type="ECO:0000313" key="18">
    <source>
        <dbReference type="Proteomes" id="UP000199290"/>
    </source>
</evidence>
<comment type="cofactor">
    <cofactor evidence="1">
        <name>heme</name>
        <dbReference type="ChEBI" id="CHEBI:30413"/>
    </cofactor>
</comment>
<dbReference type="NCBIfam" id="TIGR01583">
    <property type="entry name" value="formate-DH-gamm"/>
    <property type="match status" value="1"/>
</dbReference>
<evidence type="ECO:0000256" key="15">
    <source>
        <dbReference type="SAM" id="SignalP"/>
    </source>
</evidence>
<dbReference type="GO" id="GO:0005886">
    <property type="term" value="C:plasma membrane"/>
    <property type="evidence" value="ECO:0007669"/>
    <property type="project" value="UniProtKB-SubCell"/>
</dbReference>
<gene>
    <name evidence="17" type="ORF">SAMN04488073_2424</name>
</gene>
<evidence type="ECO:0000256" key="1">
    <source>
        <dbReference type="ARBA" id="ARBA00001971"/>
    </source>
</evidence>
<evidence type="ECO:0000256" key="10">
    <source>
        <dbReference type="ARBA" id="ARBA00022989"/>
    </source>
</evidence>
<dbReference type="GO" id="GO:0046872">
    <property type="term" value="F:metal ion binding"/>
    <property type="evidence" value="ECO:0007669"/>
    <property type="project" value="UniProtKB-KW"/>
</dbReference>
<feature type="transmembrane region" description="Helical" evidence="14">
    <location>
        <begin position="172"/>
        <end position="199"/>
    </location>
</feature>
<evidence type="ECO:0000256" key="14">
    <source>
        <dbReference type="SAM" id="Phobius"/>
    </source>
</evidence>
<dbReference type="AlphaFoldDB" id="A0A1I6H723"/>
<evidence type="ECO:0000256" key="13">
    <source>
        <dbReference type="SAM" id="MobiDB-lite"/>
    </source>
</evidence>
<protein>
    <submittedName>
        <fullName evidence="17">Formate dehydrogenase subunit gamma</fullName>
    </submittedName>
</protein>
<dbReference type="GO" id="GO:0036397">
    <property type="term" value="F:formate dehydrogenase (quinone) activity"/>
    <property type="evidence" value="ECO:0007669"/>
    <property type="project" value="TreeGrafter"/>
</dbReference>
<reference evidence="18" key="1">
    <citation type="submission" date="2016-10" db="EMBL/GenBank/DDBJ databases">
        <authorList>
            <person name="Varghese N."/>
            <person name="Submissions S."/>
        </authorList>
    </citation>
    <scope>NUCLEOTIDE SEQUENCE [LARGE SCALE GENOMIC DNA]</scope>
    <source>
        <strain evidence="18">CGMCC 1.6294</strain>
    </source>
</reference>
<dbReference type="GO" id="GO:0022904">
    <property type="term" value="P:respiratory electron transport chain"/>
    <property type="evidence" value="ECO:0007669"/>
    <property type="project" value="InterPro"/>
</dbReference>
<feature type="region of interest" description="Disordered" evidence="13">
    <location>
        <begin position="56"/>
        <end position="80"/>
    </location>
</feature>